<dbReference type="PANTHER" id="PTHR35567">
    <property type="entry name" value="MALATE DEHYDROGENASE (AFU_ORTHOLOGUE AFUA_2G13800)"/>
    <property type="match status" value="1"/>
</dbReference>
<organism evidence="2 3">
    <name type="scientific">Inquilinus limosus</name>
    <dbReference type="NCBI Taxonomy" id="171674"/>
    <lineage>
        <taxon>Bacteria</taxon>
        <taxon>Pseudomonadati</taxon>
        <taxon>Pseudomonadota</taxon>
        <taxon>Alphaproteobacteria</taxon>
        <taxon>Rhodospirillales</taxon>
        <taxon>Rhodospirillaceae</taxon>
        <taxon>Inquilinus</taxon>
    </lineage>
</organism>
<protein>
    <submittedName>
        <fullName evidence="2">DUF3455 domain-containing protein</fullName>
    </submittedName>
</protein>
<dbReference type="Pfam" id="PF11937">
    <property type="entry name" value="DUF3455"/>
    <property type="match status" value="1"/>
</dbReference>
<keyword evidence="1" id="KW-0732">Signal</keyword>
<evidence type="ECO:0000313" key="2">
    <source>
        <dbReference type="EMBL" id="MBW8728379.1"/>
    </source>
</evidence>
<dbReference type="Proteomes" id="UP000700706">
    <property type="component" value="Unassembled WGS sequence"/>
</dbReference>
<dbReference type="EMBL" id="JAEKLZ010000398">
    <property type="protein sequence ID" value="MBW8728379.1"/>
    <property type="molecule type" value="Genomic_DNA"/>
</dbReference>
<sequence length="170" mass="17287">MRRYILCACLLAALPAAAAPAPALPSPADARLLFTAEGTGVQIYRSADAGGALHWELEGPLARLTGPDLTIYHYAGPSWEAADGSKVARDPAVPVVSAPPADPADVPALLIAVTADPAAGILDHVAYVERLATHGGAAPAAPPIRAGTRIGVPYTATYAFFAKADGDAAR</sequence>
<gene>
    <name evidence="2" type="ORF">JF625_24965</name>
</gene>
<accession>A0A952KN87</accession>
<dbReference type="PANTHER" id="PTHR35567:SF1">
    <property type="entry name" value="CONSERVED FUNGAL PROTEIN (AFU_ORTHOLOGUE AFUA_1G14230)"/>
    <property type="match status" value="1"/>
</dbReference>
<feature type="signal peptide" evidence="1">
    <location>
        <begin position="1"/>
        <end position="18"/>
    </location>
</feature>
<proteinExistence type="predicted"/>
<evidence type="ECO:0000313" key="3">
    <source>
        <dbReference type="Proteomes" id="UP000700706"/>
    </source>
</evidence>
<dbReference type="InterPro" id="IPR021851">
    <property type="entry name" value="DUF3455"/>
</dbReference>
<reference evidence="2" key="1">
    <citation type="submission" date="2020-06" db="EMBL/GenBank/DDBJ databases">
        <title>Stable isotope informed genome-resolved metagenomics uncovers potential trophic interactions in rhizosphere soil.</title>
        <authorList>
            <person name="Starr E.P."/>
            <person name="Shi S."/>
            <person name="Blazewicz S.J."/>
            <person name="Koch B.J."/>
            <person name="Probst A.J."/>
            <person name="Hungate B.A."/>
            <person name="Pett-Ridge J."/>
            <person name="Firestone M.K."/>
            <person name="Banfield J.F."/>
        </authorList>
    </citation>
    <scope>NUCLEOTIDE SEQUENCE</scope>
    <source>
        <strain evidence="2">YM_69_17</strain>
    </source>
</reference>
<comment type="caution">
    <text evidence="2">The sequence shown here is derived from an EMBL/GenBank/DDBJ whole genome shotgun (WGS) entry which is preliminary data.</text>
</comment>
<name>A0A952KN87_9PROT</name>
<feature type="chain" id="PRO_5037210779" evidence="1">
    <location>
        <begin position="19"/>
        <end position="170"/>
    </location>
</feature>
<evidence type="ECO:0000256" key="1">
    <source>
        <dbReference type="SAM" id="SignalP"/>
    </source>
</evidence>
<dbReference type="AlphaFoldDB" id="A0A952KN87"/>